<dbReference type="Gene3D" id="3.40.50.150">
    <property type="entry name" value="Vaccinia Virus protein VP39"/>
    <property type="match status" value="1"/>
</dbReference>
<dbReference type="InterPro" id="IPR025774">
    <property type="entry name" value="PiNMT-like"/>
</dbReference>
<evidence type="ECO:0000313" key="7">
    <source>
        <dbReference type="Proteomes" id="UP000289323"/>
    </source>
</evidence>
<organism evidence="6 7">
    <name type="scientific">Thermothielavioides terrestris</name>
    <dbReference type="NCBI Taxonomy" id="2587410"/>
    <lineage>
        <taxon>Eukaryota</taxon>
        <taxon>Fungi</taxon>
        <taxon>Dikarya</taxon>
        <taxon>Ascomycota</taxon>
        <taxon>Pezizomycotina</taxon>
        <taxon>Sordariomycetes</taxon>
        <taxon>Sordariomycetidae</taxon>
        <taxon>Sordariales</taxon>
        <taxon>Chaetomiaceae</taxon>
        <taxon>Thermothielavioides</taxon>
    </lineage>
</organism>
<dbReference type="InterPro" id="IPR050447">
    <property type="entry name" value="Erg6_SMT_methyltransf"/>
</dbReference>
<protein>
    <submittedName>
        <fullName evidence="6">D4a12311-bc4b-4381-a4d1-bae449ba37ae</fullName>
    </submittedName>
</protein>
<evidence type="ECO:0000256" key="5">
    <source>
        <dbReference type="SAM" id="MobiDB-lite"/>
    </source>
</evidence>
<reference evidence="6 7" key="1">
    <citation type="submission" date="2018-04" db="EMBL/GenBank/DDBJ databases">
        <authorList>
            <person name="Huttner S."/>
            <person name="Dainat J."/>
        </authorList>
    </citation>
    <scope>NUCLEOTIDE SEQUENCE [LARGE SCALE GENOMIC DNA]</scope>
</reference>
<sequence length="368" mass="39800">MAAPSNATTAAGDEATELSKQYDTPLGLAHTTMQALKDRIKLHYDLASDYYLNLWGEHIHHGYWPTEASKATDSKETAQINLIRLLLDISGLAAPPPDNNANTTAKPLRILDVGCGIGGTSRYLARTLGATVTGITISGKQVQIATRLSKSAAAAASSASSAPLLRMAPPRQMPAKTKKQASSRWRPLKAAAAEAEVNSSAPGKEEVKEEEEAGAFDVVWISEALSHFPDKALFFRNAHRLLRGGGRGRLVLADWFKAEGLVEGGAEFERDIRPIEDGMLLPPLCTQQEYVNMAAAAGLQVLSAPKDISADVSKTWDISWSLVQNPSLWAFAFSQGRDGIAFLQAFRAMRRGYANGTFRYAVMSFVKP</sequence>
<name>A0A446BF21_9PEZI</name>
<gene>
    <name evidence="6" type="ORF">TT172_LOCUS3478</name>
</gene>
<accession>A0A446BF21</accession>
<dbReference type="PANTHER" id="PTHR44068:SF11">
    <property type="entry name" value="GERANYL DIPHOSPHATE 2-C-METHYLTRANSFERASE"/>
    <property type="match status" value="1"/>
</dbReference>
<dbReference type="AlphaFoldDB" id="A0A446BF21"/>
<dbReference type="GO" id="GO:0008168">
    <property type="term" value="F:methyltransferase activity"/>
    <property type="evidence" value="ECO:0007669"/>
    <property type="project" value="UniProtKB-KW"/>
</dbReference>
<evidence type="ECO:0000313" key="6">
    <source>
        <dbReference type="EMBL" id="SPQ21059.1"/>
    </source>
</evidence>
<evidence type="ECO:0000256" key="4">
    <source>
        <dbReference type="PROSITE-ProRule" id="PRU00914"/>
    </source>
</evidence>
<dbReference type="EMBL" id="OUUZ01000008">
    <property type="protein sequence ID" value="SPQ21059.1"/>
    <property type="molecule type" value="Genomic_DNA"/>
</dbReference>
<dbReference type="GO" id="GO:0032259">
    <property type="term" value="P:methylation"/>
    <property type="evidence" value="ECO:0007669"/>
    <property type="project" value="UniProtKB-UniRule"/>
</dbReference>
<dbReference type="PROSITE" id="PS51581">
    <property type="entry name" value="SAM_GTMT"/>
    <property type="match status" value="1"/>
</dbReference>
<proteinExistence type="inferred from homology"/>
<dbReference type="PANTHER" id="PTHR44068">
    <property type="entry name" value="ZGC:194242"/>
    <property type="match status" value="1"/>
</dbReference>
<evidence type="ECO:0000256" key="2">
    <source>
        <dbReference type="ARBA" id="ARBA00022679"/>
    </source>
</evidence>
<evidence type="ECO:0000256" key="3">
    <source>
        <dbReference type="ARBA" id="ARBA00022691"/>
    </source>
</evidence>
<feature type="region of interest" description="Disordered" evidence="5">
    <location>
        <begin position="159"/>
        <end position="184"/>
    </location>
</feature>
<dbReference type="Proteomes" id="UP000289323">
    <property type="component" value="Unassembled WGS sequence"/>
</dbReference>
<dbReference type="CDD" id="cd02440">
    <property type="entry name" value="AdoMet_MTases"/>
    <property type="match status" value="1"/>
</dbReference>
<keyword evidence="1 4" id="KW-0489">Methyltransferase</keyword>
<dbReference type="Pfam" id="PF13489">
    <property type="entry name" value="Methyltransf_23"/>
    <property type="match status" value="1"/>
</dbReference>
<feature type="region of interest" description="SAM motif II" evidence="4">
    <location>
        <begin position="214"/>
        <end position="222"/>
    </location>
</feature>
<dbReference type="InterPro" id="IPR029063">
    <property type="entry name" value="SAM-dependent_MTases_sf"/>
</dbReference>
<dbReference type="SUPFAM" id="SSF53335">
    <property type="entry name" value="S-adenosyl-L-methionine-dependent methyltransferases"/>
    <property type="match status" value="1"/>
</dbReference>
<feature type="region of interest" description="SAM motif I" evidence="4">
    <location>
        <begin position="110"/>
        <end position="119"/>
    </location>
</feature>
<comment type="similarity">
    <text evidence="4">Belongs to the class I-like SAM-binding methyltransferase superfamily. gTMT family.</text>
</comment>
<evidence type="ECO:0000256" key="1">
    <source>
        <dbReference type="ARBA" id="ARBA00022603"/>
    </source>
</evidence>
<keyword evidence="2 4" id="KW-0808">Transferase</keyword>
<keyword evidence="3 4" id="KW-0949">S-adenosyl-L-methionine</keyword>
<comment type="caution">
    <text evidence="4">Lacks conserved residue(s) required for the propagation of feature annotation.</text>
</comment>